<comment type="caution">
    <text evidence="3">The sequence shown here is derived from an EMBL/GenBank/DDBJ whole genome shotgun (WGS) entry which is preliminary data.</text>
</comment>
<dbReference type="PANTHER" id="PTHR38248">
    <property type="entry name" value="FUNK1 6"/>
    <property type="match status" value="1"/>
</dbReference>
<dbReference type="InterPro" id="IPR040976">
    <property type="entry name" value="Pkinase_fungal"/>
</dbReference>
<keyword evidence="4" id="KW-1185">Reference proteome</keyword>
<dbReference type="Proteomes" id="UP000320762">
    <property type="component" value="Unassembled WGS sequence"/>
</dbReference>
<organism evidence="3 4">
    <name type="scientific">Schizophyllum amplum</name>
    <dbReference type="NCBI Taxonomy" id="97359"/>
    <lineage>
        <taxon>Eukaryota</taxon>
        <taxon>Fungi</taxon>
        <taxon>Dikarya</taxon>
        <taxon>Basidiomycota</taxon>
        <taxon>Agaricomycotina</taxon>
        <taxon>Agaricomycetes</taxon>
        <taxon>Agaricomycetidae</taxon>
        <taxon>Agaricales</taxon>
        <taxon>Schizophyllaceae</taxon>
        <taxon>Schizophyllum</taxon>
    </lineage>
</organism>
<evidence type="ECO:0000313" key="4">
    <source>
        <dbReference type="Proteomes" id="UP000320762"/>
    </source>
</evidence>
<evidence type="ECO:0000256" key="1">
    <source>
        <dbReference type="SAM" id="MobiDB-lite"/>
    </source>
</evidence>
<dbReference type="PROSITE" id="PS50011">
    <property type="entry name" value="PROTEIN_KINASE_DOM"/>
    <property type="match status" value="1"/>
</dbReference>
<dbReference type="EMBL" id="VDMD01000069">
    <property type="protein sequence ID" value="TRM56466.1"/>
    <property type="molecule type" value="Genomic_DNA"/>
</dbReference>
<dbReference type="GO" id="GO:0005524">
    <property type="term" value="F:ATP binding"/>
    <property type="evidence" value="ECO:0007669"/>
    <property type="project" value="InterPro"/>
</dbReference>
<dbReference type="AlphaFoldDB" id="A0A550BVC8"/>
<gene>
    <name evidence="3" type="ORF">BD626DRAFT_466424</name>
</gene>
<feature type="region of interest" description="Disordered" evidence="1">
    <location>
        <begin position="1"/>
        <end position="33"/>
    </location>
</feature>
<dbReference type="OrthoDB" id="5584477at2759"/>
<dbReference type="SUPFAM" id="SSF56112">
    <property type="entry name" value="Protein kinase-like (PK-like)"/>
    <property type="match status" value="1"/>
</dbReference>
<accession>A0A550BVC8</accession>
<protein>
    <recommendedName>
        <fullName evidence="2">Protein kinase domain-containing protein</fullName>
    </recommendedName>
</protein>
<dbReference type="InterPro" id="IPR011009">
    <property type="entry name" value="Kinase-like_dom_sf"/>
</dbReference>
<dbReference type="Pfam" id="PF17667">
    <property type="entry name" value="Pkinase_fungal"/>
    <property type="match status" value="1"/>
</dbReference>
<feature type="domain" description="Protein kinase" evidence="2">
    <location>
        <begin position="312"/>
        <end position="589"/>
    </location>
</feature>
<feature type="compositionally biased region" description="Basic and acidic residues" evidence="1">
    <location>
        <begin position="674"/>
        <end position="698"/>
    </location>
</feature>
<feature type="compositionally biased region" description="Basic and acidic residues" evidence="1">
    <location>
        <begin position="650"/>
        <end position="663"/>
    </location>
</feature>
<dbReference type="SMART" id="SM00220">
    <property type="entry name" value="S_TKc"/>
    <property type="match status" value="1"/>
</dbReference>
<feature type="compositionally biased region" description="Basic residues" evidence="1">
    <location>
        <begin position="1"/>
        <end position="22"/>
    </location>
</feature>
<evidence type="ECO:0000313" key="3">
    <source>
        <dbReference type="EMBL" id="TRM56466.1"/>
    </source>
</evidence>
<dbReference type="PANTHER" id="PTHR38248:SF2">
    <property type="entry name" value="FUNK1 11"/>
    <property type="match status" value="1"/>
</dbReference>
<proteinExistence type="predicted"/>
<dbReference type="InterPro" id="IPR000719">
    <property type="entry name" value="Prot_kinase_dom"/>
</dbReference>
<dbReference type="Gene3D" id="1.10.510.10">
    <property type="entry name" value="Transferase(Phosphotransferase) domain 1"/>
    <property type="match status" value="1"/>
</dbReference>
<reference evidence="3 4" key="1">
    <citation type="journal article" date="2019" name="New Phytol.">
        <title>Comparative genomics reveals unique wood-decay strategies and fruiting body development in the Schizophyllaceae.</title>
        <authorList>
            <person name="Almasi E."/>
            <person name="Sahu N."/>
            <person name="Krizsan K."/>
            <person name="Balint B."/>
            <person name="Kovacs G.M."/>
            <person name="Kiss B."/>
            <person name="Cseklye J."/>
            <person name="Drula E."/>
            <person name="Henrissat B."/>
            <person name="Nagy I."/>
            <person name="Chovatia M."/>
            <person name="Adam C."/>
            <person name="LaButti K."/>
            <person name="Lipzen A."/>
            <person name="Riley R."/>
            <person name="Grigoriev I.V."/>
            <person name="Nagy L.G."/>
        </authorList>
    </citation>
    <scope>NUCLEOTIDE SEQUENCE [LARGE SCALE GENOMIC DNA]</scope>
    <source>
        <strain evidence="3 4">NL-1724</strain>
    </source>
</reference>
<sequence>MPQSKRSRRRATAAQSHHRRRAPTALSTSSSTRQELQRASLGYSYIPLPSPAVSSLPNHLVLAQDYVADIEKTSLTVCMIADTLFADEKFTPLPGQIVRALDKILYDVKARRWLCYPELSLSSDDLQREHAMAAFLNEFMRHCWILQNQTGGDQRLPAHALRWSVTSSVRTLLNGDTVEAPGIALVDARVTEVQWSHVLCDVQLVSRDDLMPQALQLLTTGAANVFSTQEDRMYHVGIAFAGDTFQIAIFDRAGRIVTGAFDVHSHCLLLARTLMGLTMLDSSYCGKDASVMVRDGRRFVIVGGLEYEILQTLSTSSRMRGRGTVCWRCRRRDSDMDYVIKNVWADTRQQPSEGDFLRKASNIDGVANLIDEEVIPWPDGEYRTTLWLRDLVRGPNRYADVSHIPHLELRRLVLEPYGRPLQEFSSKDELLFALRDAIHAHECLYENADVLHCDISDNNILLHEPAGASRRRGILIDLDCAAAVELQEGFKVGPLGRSAGTLPFMACDILRFRAAHAPWHDLESFLYVLIFICASYAGPSNTPRKDFDLRASALGPWLTGDGLTKFVIMCSYNDQEFRKFQDEVFHPYFDDLKDFVGELRTLIMRTWDAYPTHRAVLDVFDRQLRARQSASKDVAATHLRTDGSASPVDHTPREFGAKRKRSDENDDVAADFPHGQRDSHTVHGRTRADASSDSHTSDDSDGTLVEKLYSTQAAKDDIDVECKRRKVVYFD</sequence>
<dbReference type="GO" id="GO:0004672">
    <property type="term" value="F:protein kinase activity"/>
    <property type="evidence" value="ECO:0007669"/>
    <property type="project" value="InterPro"/>
</dbReference>
<feature type="region of interest" description="Disordered" evidence="1">
    <location>
        <begin position="631"/>
        <end position="703"/>
    </location>
</feature>
<evidence type="ECO:0000259" key="2">
    <source>
        <dbReference type="PROSITE" id="PS50011"/>
    </source>
</evidence>
<name>A0A550BVC8_9AGAR</name>